<dbReference type="Pfam" id="PF00626">
    <property type="entry name" value="Gelsolin"/>
    <property type="match status" value="1"/>
</dbReference>
<dbReference type="PANTHER" id="PTHR13803:SF4">
    <property type="entry name" value="SECRETORY 24CD, ISOFORM C"/>
    <property type="match status" value="1"/>
</dbReference>
<dbReference type="SUPFAM" id="SSF82919">
    <property type="entry name" value="Zn-finger domain of Sec23/24"/>
    <property type="match status" value="1"/>
</dbReference>
<feature type="domain" description="Zinc finger Sec23/Sec24-type" evidence="6">
    <location>
        <begin position="414"/>
        <end position="452"/>
    </location>
</feature>
<evidence type="ECO:0000259" key="9">
    <source>
        <dbReference type="Pfam" id="PF08033"/>
    </source>
</evidence>
<gene>
    <name evidence="10" type="ORF">QN277_003845</name>
</gene>
<dbReference type="InterPro" id="IPR012990">
    <property type="entry name" value="Beta-sandwich_Sec23_24"/>
</dbReference>
<keyword evidence="2" id="KW-0813">Transport</keyword>
<feature type="domain" description="Sec23/Sec24 helical" evidence="8">
    <location>
        <begin position="829"/>
        <end position="928"/>
    </location>
</feature>
<proteinExistence type="inferred from homology"/>
<feature type="domain" description="Sec23/Sec24 trunk" evidence="7">
    <location>
        <begin position="489"/>
        <end position="729"/>
    </location>
</feature>
<dbReference type="AlphaFoldDB" id="A0AAE1MD08"/>
<evidence type="ECO:0008006" key="12">
    <source>
        <dbReference type="Google" id="ProtNLM"/>
    </source>
</evidence>
<evidence type="ECO:0000256" key="4">
    <source>
        <dbReference type="SAM" id="MobiDB-lite"/>
    </source>
</evidence>
<dbReference type="Gene3D" id="1.20.120.730">
    <property type="entry name" value="Sec23/Sec24 helical domain"/>
    <property type="match status" value="1"/>
</dbReference>
<name>A0AAE1MD08_9FABA</name>
<evidence type="ECO:0000313" key="11">
    <source>
        <dbReference type="Proteomes" id="UP001293593"/>
    </source>
</evidence>
<organism evidence="10 11">
    <name type="scientific">Acacia crassicarpa</name>
    <name type="common">northern wattle</name>
    <dbReference type="NCBI Taxonomy" id="499986"/>
    <lineage>
        <taxon>Eukaryota</taxon>
        <taxon>Viridiplantae</taxon>
        <taxon>Streptophyta</taxon>
        <taxon>Embryophyta</taxon>
        <taxon>Tracheophyta</taxon>
        <taxon>Spermatophyta</taxon>
        <taxon>Magnoliopsida</taxon>
        <taxon>eudicotyledons</taxon>
        <taxon>Gunneridae</taxon>
        <taxon>Pentapetalae</taxon>
        <taxon>rosids</taxon>
        <taxon>fabids</taxon>
        <taxon>Fabales</taxon>
        <taxon>Fabaceae</taxon>
        <taxon>Caesalpinioideae</taxon>
        <taxon>mimosoid clade</taxon>
        <taxon>Acacieae</taxon>
        <taxon>Acacia</taxon>
    </lineage>
</organism>
<dbReference type="InterPro" id="IPR006900">
    <property type="entry name" value="Sec23/24_helical_dom"/>
</dbReference>
<dbReference type="SUPFAM" id="SSF81811">
    <property type="entry name" value="Helical domain of Sec23/24"/>
    <property type="match status" value="1"/>
</dbReference>
<dbReference type="EMBL" id="JAWXYG010000010">
    <property type="protein sequence ID" value="KAK4260770.1"/>
    <property type="molecule type" value="Genomic_DNA"/>
</dbReference>
<feature type="domain" description="Gelsolin-like" evidence="5">
    <location>
        <begin position="950"/>
        <end position="1020"/>
    </location>
</feature>
<dbReference type="InterPro" id="IPR006896">
    <property type="entry name" value="Sec23/24_trunk_dom"/>
</dbReference>
<dbReference type="GO" id="GO:0030127">
    <property type="term" value="C:COPII vesicle coat"/>
    <property type="evidence" value="ECO:0007669"/>
    <property type="project" value="InterPro"/>
</dbReference>
<dbReference type="Pfam" id="PF04815">
    <property type="entry name" value="Sec23_helical"/>
    <property type="match status" value="1"/>
</dbReference>
<evidence type="ECO:0000256" key="1">
    <source>
        <dbReference type="ARBA" id="ARBA00008334"/>
    </source>
</evidence>
<comment type="similarity">
    <text evidence="1">Belongs to the SEC23/SEC24 family. SEC24 subfamily.</text>
</comment>
<dbReference type="PANTHER" id="PTHR13803">
    <property type="entry name" value="SEC24-RELATED PROTEIN"/>
    <property type="match status" value="1"/>
</dbReference>
<feature type="region of interest" description="Disordered" evidence="4">
    <location>
        <begin position="1"/>
        <end position="257"/>
    </location>
</feature>
<reference evidence="10" key="1">
    <citation type="submission" date="2023-10" db="EMBL/GenBank/DDBJ databases">
        <title>Chromosome-level genome of the transformable northern wattle, Acacia crassicarpa.</title>
        <authorList>
            <person name="Massaro I."/>
            <person name="Sinha N.R."/>
            <person name="Poethig S."/>
            <person name="Leichty A.R."/>
        </authorList>
    </citation>
    <scope>NUCLEOTIDE SEQUENCE</scope>
    <source>
        <strain evidence="10">Acra3RX</strain>
        <tissue evidence="10">Leaf</tissue>
    </source>
</reference>
<dbReference type="GO" id="GO:0090110">
    <property type="term" value="P:COPII-coated vesicle cargo loading"/>
    <property type="evidence" value="ECO:0007669"/>
    <property type="project" value="TreeGrafter"/>
</dbReference>
<dbReference type="SUPFAM" id="SSF82754">
    <property type="entry name" value="C-terminal, gelsolin-like domain of Sec23/24"/>
    <property type="match status" value="1"/>
</dbReference>
<dbReference type="InterPro" id="IPR036180">
    <property type="entry name" value="Gelsolin-like_dom_sf"/>
</dbReference>
<evidence type="ECO:0000256" key="3">
    <source>
        <dbReference type="ARBA" id="ARBA00022927"/>
    </source>
</evidence>
<dbReference type="GO" id="GO:0070971">
    <property type="term" value="C:endoplasmic reticulum exit site"/>
    <property type="evidence" value="ECO:0007669"/>
    <property type="project" value="TreeGrafter"/>
</dbReference>
<dbReference type="GO" id="GO:0000149">
    <property type="term" value="F:SNARE binding"/>
    <property type="evidence" value="ECO:0007669"/>
    <property type="project" value="TreeGrafter"/>
</dbReference>
<comment type="caution">
    <text evidence="10">The sequence shown here is derived from an EMBL/GenBank/DDBJ whole genome shotgun (WGS) entry which is preliminary data.</text>
</comment>
<dbReference type="GO" id="GO:0008270">
    <property type="term" value="F:zinc ion binding"/>
    <property type="evidence" value="ECO:0007669"/>
    <property type="project" value="InterPro"/>
</dbReference>
<dbReference type="InterPro" id="IPR036175">
    <property type="entry name" value="Sec23/24_helical_dom_sf"/>
</dbReference>
<evidence type="ECO:0000259" key="8">
    <source>
        <dbReference type="Pfam" id="PF04815"/>
    </source>
</evidence>
<dbReference type="Proteomes" id="UP001293593">
    <property type="component" value="Unassembled WGS sequence"/>
</dbReference>
<dbReference type="SUPFAM" id="SSF81995">
    <property type="entry name" value="beta-sandwich domain of Sec23/24"/>
    <property type="match status" value="1"/>
</dbReference>
<feature type="compositionally biased region" description="Pro residues" evidence="4">
    <location>
        <begin position="72"/>
        <end position="89"/>
    </location>
</feature>
<dbReference type="SUPFAM" id="SSF53300">
    <property type="entry name" value="vWA-like"/>
    <property type="match status" value="1"/>
</dbReference>
<evidence type="ECO:0000259" key="7">
    <source>
        <dbReference type="Pfam" id="PF04811"/>
    </source>
</evidence>
<dbReference type="Pfam" id="PF08033">
    <property type="entry name" value="Sec23_BS"/>
    <property type="match status" value="1"/>
</dbReference>
<protein>
    <recommendedName>
        <fullName evidence="12">Protein transport protein Sec24-like At4g32640</fullName>
    </recommendedName>
</protein>
<evidence type="ECO:0000313" key="10">
    <source>
        <dbReference type="EMBL" id="KAK4260770.1"/>
    </source>
</evidence>
<dbReference type="InterPro" id="IPR036465">
    <property type="entry name" value="vWFA_dom_sf"/>
</dbReference>
<evidence type="ECO:0000259" key="6">
    <source>
        <dbReference type="Pfam" id="PF04810"/>
    </source>
</evidence>
<dbReference type="InterPro" id="IPR050550">
    <property type="entry name" value="SEC23_SEC24_subfamily"/>
</dbReference>
<keyword evidence="11" id="KW-1185">Reference proteome</keyword>
<evidence type="ECO:0000256" key="2">
    <source>
        <dbReference type="ARBA" id="ARBA00022448"/>
    </source>
</evidence>
<keyword evidence="3" id="KW-0653">Protein transport</keyword>
<dbReference type="InterPro" id="IPR041742">
    <property type="entry name" value="Sec24-like_trunk_dom"/>
</dbReference>
<dbReference type="Gene3D" id="3.40.50.410">
    <property type="entry name" value="von Willebrand factor, type A domain"/>
    <property type="match status" value="1"/>
</dbReference>
<dbReference type="Gene3D" id="2.60.40.1670">
    <property type="entry name" value="beta-sandwich domain of Sec23/24"/>
    <property type="match status" value="1"/>
</dbReference>
<feature type="compositionally biased region" description="Polar residues" evidence="4">
    <location>
        <begin position="238"/>
        <end position="248"/>
    </location>
</feature>
<sequence length="1080" mass="116979">MAAPVPPGASRPGDNTSPPAPNYNPNFRGFPDSLADNMQNLNLNRPPMTSNLAARPPPFGQSPAFPSSSPSPGIPGPSPPFSRPGPPPVAQLRPSVPGYGPPSSTLPLNFVPGRPTGPPTSQPMFLGSRPRPSTLLSSTGSPAAPTSGGPYPGSSLPTHPIGPPLLTPGAHPNTLTSTPLSAPQVMPPSGSSGNVMSNGPPVFSSGALSARPQFPPINSASQPPVGPNVVRTPPGPALQSQLPSSGAPQGTMPPLGSPFGVPSWRMQPQQVAPPPVPGPTQTSQMFGMPPPLPNQSMTTTISPAVGQTGAPMAGPSKIDPNQIPRPTPSSSVILHETRQGNQATIPPPATSDYIVRDTGNCSPRYMRCTINQIPFSADLLVTSGMQLALLVQPLALPHPSEEPIQVVDFGESGPVRCSRCKAYINPFMKFVDQGRRFICNFCGFTDETPRDYHCNLGPDGRRRDADERPELCRGTVEFVATKEFMVREPMPAAYFFLIDVSMNAVQTGATAAACSAISQVITDLPEGPRTMVGVATFDSTIHFYNLKRALQQPLMLIVPDVQDVYTPLETDVIVPLAECRQHLELLLESIPSMFHNNMTSESAFGAAIEAAFLAMKGSGGKLLVFQSVLPSLGIGALSAREAEGRTNTSAGEKEAHKLLQPADKAFKEMAIEFAEYQVCVDVFLTTQTYVDIASISVIPRTTGGQVYYYYPFSALSDTAKLYNDLRWNITRPQGFEAVMRVRCSQGIQVQEYYGNFCKRIPTDVDLAGIDCDKTFMVTLKHDDKLQDGSECAFQCALLYTTLFGQRRIRVITLSLPVTSMLSNLFRAADLDTQFCCFLKQAASEIPSKPLLQVREQVTNLCINALFSYRKFCATVSSSGQLILPEALKLLPLYTLALSKSIGLRNEGRIDERSFWINYVSSLSTPLAIPLVYPRMVAIHDLDSKEDHNSVIPSFLPLSSEHISNEGIYLLENGHDCSIYIGDSVSSDILQRLFGVATVDEIPTPFVLQQFDNPLSKKLNEVVNEIRQQRCSYLRLKLCKKGDPSGMSFFSYMVEDKSTGGFSYVEFLIHVHRQIQHKMTA</sequence>
<accession>A0AAE1MD08</accession>
<dbReference type="GO" id="GO:0006886">
    <property type="term" value="P:intracellular protein transport"/>
    <property type="evidence" value="ECO:0007669"/>
    <property type="project" value="InterPro"/>
</dbReference>
<feature type="compositionally biased region" description="Polar residues" evidence="4">
    <location>
        <begin position="36"/>
        <end position="52"/>
    </location>
</feature>
<dbReference type="InterPro" id="IPR006895">
    <property type="entry name" value="Znf_Sec23_Sec24"/>
</dbReference>
<evidence type="ECO:0000259" key="5">
    <source>
        <dbReference type="Pfam" id="PF00626"/>
    </source>
</evidence>
<dbReference type="Gene3D" id="2.30.30.380">
    <property type="entry name" value="Zn-finger domain of Sec23/24"/>
    <property type="match status" value="1"/>
</dbReference>
<dbReference type="InterPro" id="IPR036174">
    <property type="entry name" value="Znf_Sec23_Sec24_sf"/>
</dbReference>
<feature type="domain" description="Sec23/Sec24 beta-sandwich" evidence="9">
    <location>
        <begin position="734"/>
        <end position="818"/>
    </location>
</feature>
<dbReference type="Gene3D" id="3.40.20.10">
    <property type="entry name" value="Severin"/>
    <property type="match status" value="1"/>
</dbReference>
<dbReference type="InterPro" id="IPR029006">
    <property type="entry name" value="ADF-H/Gelsolin-like_dom_sf"/>
</dbReference>
<dbReference type="InterPro" id="IPR007123">
    <property type="entry name" value="Gelsolin-like_dom"/>
</dbReference>
<dbReference type="Pfam" id="PF04811">
    <property type="entry name" value="Sec23_trunk"/>
    <property type="match status" value="1"/>
</dbReference>
<dbReference type="CDD" id="cd01479">
    <property type="entry name" value="Sec24-like"/>
    <property type="match status" value="1"/>
</dbReference>
<dbReference type="Pfam" id="PF04810">
    <property type="entry name" value="zf-Sec23_Sec24"/>
    <property type="match status" value="1"/>
</dbReference>
<feature type="compositionally biased region" description="Low complexity" evidence="4">
    <location>
        <begin position="61"/>
        <end position="71"/>
    </location>
</feature>